<dbReference type="PANTHER" id="PTHR39639:SF1">
    <property type="entry name" value="DUF262 DOMAIN-CONTAINING PROTEIN"/>
    <property type="match status" value="1"/>
</dbReference>
<protein>
    <recommendedName>
        <fullName evidence="1">GmrSD restriction endonucleases N-terminal domain-containing protein</fullName>
    </recommendedName>
</protein>
<dbReference type="Pfam" id="PF03235">
    <property type="entry name" value="GmrSD_N"/>
    <property type="match status" value="1"/>
</dbReference>
<evidence type="ECO:0000313" key="3">
    <source>
        <dbReference type="Proteomes" id="UP000018766"/>
    </source>
</evidence>
<feature type="domain" description="GmrSD restriction endonucleases N-terminal" evidence="1">
    <location>
        <begin position="38"/>
        <end position="180"/>
    </location>
</feature>
<proteinExistence type="predicted"/>
<dbReference type="EMBL" id="AYSV01000007">
    <property type="protein sequence ID" value="ETD72954.1"/>
    <property type="molecule type" value="Genomic_DNA"/>
</dbReference>
<dbReference type="Proteomes" id="UP000018766">
    <property type="component" value="Unassembled WGS sequence"/>
</dbReference>
<sequence>MRKRKNRNTVDKDKIEKQIDFHEKAIDYYITDYSIELLVQKVKVGEITIPEYQRKNIWDIPRKSKFIESVLIGLPIPFLFFWQDHKTGNMDVIDGAQRLTTLREFIEGELTLKKLEKLTDLNGCKYTDLYESRRKIFKNRPIRGVILSNKTDKEARLDLFERLNTGSVIAEPAEIRRGLLQGPFYSLVEELAQDKTFNKLAGISIQKQQKAEREEFITRFFAYADGLEEYKNEVRKFTFDYTDKMNEILQNTPNLADKYKNDFKTIMDFFQQKYPIGFRKGGKGVASRTRFEGMAISVYITYKEHPKILDKITHQDCVDVFESEEFIQIAGSDGANTKSKLWARLHYARDKFKEKYVK</sequence>
<dbReference type="RefSeq" id="WP_023948976.1">
    <property type="nucleotide sequence ID" value="NZ_AYSV01000007.1"/>
</dbReference>
<keyword evidence="3" id="KW-1185">Reference proteome</keyword>
<dbReference type="PATRIC" id="fig|1414851.3.peg.206"/>
<comment type="caution">
    <text evidence="2">The sequence shown here is derived from an EMBL/GenBank/DDBJ whole genome shotgun (WGS) entry which is preliminary data.</text>
</comment>
<accession>V8G8X9</accession>
<organism evidence="2 3">
    <name type="scientific">Pelistega indica</name>
    <dbReference type="NCBI Taxonomy" id="1414851"/>
    <lineage>
        <taxon>Bacteria</taxon>
        <taxon>Pseudomonadati</taxon>
        <taxon>Pseudomonadota</taxon>
        <taxon>Betaproteobacteria</taxon>
        <taxon>Burkholderiales</taxon>
        <taxon>Alcaligenaceae</taxon>
        <taxon>Pelistega</taxon>
    </lineage>
</organism>
<dbReference type="OrthoDB" id="9798761at2"/>
<name>V8G8X9_9BURK</name>
<dbReference type="PANTHER" id="PTHR39639">
    <property type="entry name" value="CHROMOSOME 16, WHOLE GENOME SHOTGUN SEQUENCE"/>
    <property type="match status" value="1"/>
</dbReference>
<reference evidence="2 3" key="1">
    <citation type="submission" date="2013-11" db="EMBL/GenBank/DDBJ databases">
        <title>Genomic analysis of Pelistega sp. HM-7.</title>
        <authorList>
            <person name="Kumbhare S.V."/>
            <person name="Shetty S.A."/>
            <person name="Sharma O."/>
            <person name="Dhotre D.P."/>
        </authorList>
    </citation>
    <scope>NUCLEOTIDE SEQUENCE [LARGE SCALE GENOMIC DNA]</scope>
    <source>
        <strain evidence="2 3">HM-7</strain>
    </source>
</reference>
<evidence type="ECO:0000313" key="2">
    <source>
        <dbReference type="EMBL" id="ETD72954.1"/>
    </source>
</evidence>
<dbReference type="InterPro" id="IPR004919">
    <property type="entry name" value="GmrSD_N"/>
</dbReference>
<dbReference type="AlphaFoldDB" id="V8G8X9"/>
<evidence type="ECO:0000259" key="1">
    <source>
        <dbReference type="Pfam" id="PF03235"/>
    </source>
</evidence>
<gene>
    <name evidence="2" type="ORF">V757_00970</name>
</gene>